<accession>A0A1H7LCS9</accession>
<sequence>MTDLKGRTALITGAAKGLGLAIAKGLAARGGHVVIHGRSQAALDSAAAELAAEGLAVSTFAADLADEDATAQALDALLARHPRIDILVNNAGLRDRRPLDALDRAAFRALLEVNLVAPFDLVRRLARHIPDGGRIVNITSIAGSIARAGDPGYIATKGGLEALTRALAAEFGPRGITVNAVAPGFFATEANAGLVADPGIAGMLAQRTSIGRWGVPDELVGAVAFLCSPEAAYVTGVTLPVDGGYLAHF</sequence>
<dbReference type="GO" id="GO:0016616">
    <property type="term" value="F:oxidoreductase activity, acting on the CH-OH group of donors, NAD or NADP as acceptor"/>
    <property type="evidence" value="ECO:0007669"/>
    <property type="project" value="TreeGrafter"/>
</dbReference>
<dbReference type="PRINTS" id="PR00081">
    <property type="entry name" value="GDHRDH"/>
</dbReference>
<evidence type="ECO:0000259" key="3">
    <source>
        <dbReference type="SMART" id="SM00822"/>
    </source>
</evidence>
<reference evidence="5" key="1">
    <citation type="submission" date="2016-10" db="EMBL/GenBank/DDBJ databases">
        <authorList>
            <person name="Varghese N."/>
            <person name="Submissions S."/>
        </authorList>
    </citation>
    <scope>NUCLEOTIDE SEQUENCE [LARGE SCALE GENOMIC DNA]</scope>
    <source>
        <strain evidence="5">LMG 26383,CCUG 61248,R- 45681</strain>
    </source>
</reference>
<protein>
    <submittedName>
        <fullName evidence="4">Gluconate 5-dehydrogenase</fullName>
    </submittedName>
</protein>
<dbReference type="InterPro" id="IPR057326">
    <property type="entry name" value="KR_dom"/>
</dbReference>
<dbReference type="InterPro" id="IPR002347">
    <property type="entry name" value="SDR_fam"/>
</dbReference>
<dbReference type="FunFam" id="3.40.50.720:FF:000084">
    <property type="entry name" value="Short-chain dehydrogenase reductase"/>
    <property type="match status" value="1"/>
</dbReference>
<dbReference type="PANTHER" id="PTHR42760">
    <property type="entry name" value="SHORT-CHAIN DEHYDROGENASES/REDUCTASES FAMILY MEMBER"/>
    <property type="match status" value="1"/>
</dbReference>
<dbReference type="PRINTS" id="PR00080">
    <property type="entry name" value="SDRFAMILY"/>
</dbReference>
<keyword evidence="5" id="KW-1185">Reference proteome</keyword>
<dbReference type="SMART" id="SM00822">
    <property type="entry name" value="PKS_KR"/>
    <property type="match status" value="1"/>
</dbReference>
<dbReference type="RefSeq" id="WP_091831562.1">
    <property type="nucleotide sequence ID" value="NZ_FOAN01000002.1"/>
</dbReference>
<dbReference type="PANTHER" id="PTHR42760:SF133">
    <property type="entry name" value="3-OXOACYL-[ACYL-CARRIER-PROTEIN] REDUCTASE"/>
    <property type="match status" value="1"/>
</dbReference>
<feature type="domain" description="Ketoreductase" evidence="3">
    <location>
        <begin position="7"/>
        <end position="184"/>
    </location>
</feature>
<dbReference type="Proteomes" id="UP000199664">
    <property type="component" value="Unassembled WGS sequence"/>
</dbReference>
<evidence type="ECO:0000256" key="1">
    <source>
        <dbReference type="ARBA" id="ARBA00006484"/>
    </source>
</evidence>
<evidence type="ECO:0000313" key="5">
    <source>
        <dbReference type="Proteomes" id="UP000199664"/>
    </source>
</evidence>
<proteinExistence type="inferred from homology"/>
<comment type="similarity">
    <text evidence="1">Belongs to the short-chain dehydrogenases/reductases (SDR) family.</text>
</comment>
<keyword evidence="2" id="KW-0560">Oxidoreductase</keyword>
<dbReference type="OrthoDB" id="286404at2"/>
<organism evidence="4 5">
    <name type="scientific">Bosea lupini</name>
    <dbReference type="NCBI Taxonomy" id="1036779"/>
    <lineage>
        <taxon>Bacteria</taxon>
        <taxon>Pseudomonadati</taxon>
        <taxon>Pseudomonadota</taxon>
        <taxon>Alphaproteobacteria</taxon>
        <taxon>Hyphomicrobiales</taxon>
        <taxon>Boseaceae</taxon>
        <taxon>Bosea</taxon>
    </lineage>
</organism>
<dbReference type="AlphaFoldDB" id="A0A1H7LCS9"/>
<dbReference type="Pfam" id="PF13561">
    <property type="entry name" value="adh_short_C2"/>
    <property type="match status" value="1"/>
</dbReference>
<dbReference type="STRING" id="1036779.SAMN04515666_102489"/>
<evidence type="ECO:0000256" key="2">
    <source>
        <dbReference type="ARBA" id="ARBA00023002"/>
    </source>
</evidence>
<evidence type="ECO:0000313" key="4">
    <source>
        <dbReference type="EMBL" id="SEK96743.1"/>
    </source>
</evidence>
<dbReference type="EMBL" id="FOAN01000002">
    <property type="protein sequence ID" value="SEK96743.1"/>
    <property type="molecule type" value="Genomic_DNA"/>
</dbReference>
<name>A0A1H7LCS9_9HYPH</name>
<dbReference type="Gene3D" id="3.40.50.720">
    <property type="entry name" value="NAD(P)-binding Rossmann-like Domain"/>
    <property type="match status" value="1"/>
</dbReference>
<dbReference type="SUPFAM" id="SSF51735">
    <property type="entry name" value="NAD(P)-binding Rossmann-fold domains"/>
    <property type="match status" value="1"/>
</dbReference>
<gene>
    <name evidence="4" type="ORF">SAMN04515666_102489</name>
</gene>
<dbReference type="NCBIfam" id="NF004778">
    <property type="entry name" value="PRK06124.1"/>
    <property type="match status" value="1"/>
</dbReference>
<dbReference type="InterPro" id="IPR036291">
    <property type="entry name" value="NAD(P)-bd_dom_sf"/>
</dbReference>